<dbReference type="PANTHER" id="PTHR34205:SF2">
    <property type="entry name" value="DUF962 DOMAIN-CONTAINING PROTEIN"/>
    <property type="match status" value="1"/>
</dbReference>
<comment type="caution">
    <text evidence="2">The sequence shown here is derived from an EMBL/GenBank/DDBJ whole genome shotgun (WGS) entry which is preliminary data.</text>
</comment>
<dbReference type="PANTHER" id="PTHR34205">
    <property type="entry name" value="TRANSMEMBRANE PROTEIN"/>
    <property type="match status" value="1"/>
</dbReference>
<reference evidence="2 3" key="1">
    <citation type="submission" date="2019-03" db="EMBL/GenBank/DDBJ databases">
        <title>Genomic Encyclopedia of Type Strains, Phase IV (KMG-IV): sequencing the most valuable type-strain genomes for metagenomic binning, comparative biology and taxonomic classification.</title>
        <authorList>
            <person name="Goeker M."/>
        </authorList>
    </citation>
    <scope>NUCLEOTIDE SEQUENCE [LARGE SCALE GENOMIC DNA]</scope>
    <source>
        <strain evidence="2 3">DSM 103792</strain>
    </source>
</reference>
<proteinExistence type="predicted"/>
<feature type="transmembrane region" description="Helical" evidence="1">
    <location>
        <begin position="27"/>
        <end position="45"/>
    </location>
</feature>
<gene>
    <name evidence="2" type="ORF">EV696_12511</name>
</gene>
<keyword evidence="1" id="KW-0812">Transmembrane</keyword>
<dbReference type="OrthoDB" id="7356072at2"/>
<organism evidence="2 3">
    <name type="scientific">Permianibacter aggregans</name>
    <dbReference type="NCBI Taxonomy" id="1510150"/>
    <lineage>
        <taxon>Bacteria</taxon>
        <taxon>Pseudomonadati</taxon>
        <taxon>Pseudomonadota</taxon>
        <taxon>Gammaproteobacteria</taxon>
        <taxon>Pseudomonadales</taxon>
        <taxon>Pseudomonadaceae</taxon>
        <taxon>Permianibacter</taxon>
    </lineage>
</organism>
<keyword evidence="3" id="KW-1185">Reference proteome</keyword>
<name>A0A4R6UBZ6_9GAMM</name>
<keyword evidence="1" id="KW-1133">Transmembrane helix</keyword>
<dbReference type="Pfam" id="PF06127">
    <property type="entry name" value="Mpo1-like"/>
    <property type="match status" value="1"/>
</dbReference>
<dbReference type="Proteomes" id="UP000295375">
    <property type="component" value="Unassembled WGS sequence"/>
</dbReference>
<feature type="transmembrane region" description="Helical" evidence="1">
    <location>
        <begin position="51"/>
        <end position="70"/>
    </location>
</feature>
<dbReference type="EMBL" id="SNYM01000025">
    <property type="protein sequence ID" value="TDQ44200.1"/>
    <property type="molecule type" value="Genomic_DNA"/>
</dbReference>
<dbReference type="AlphaFoldDB" id="A0A4R6UBZ6"/>
<protein>
    <recommendedName>
        <fullName evidence="4">DUF962 domain-containing protein</fullName>
    </recommendedName>
</protein>
<keyword evidence="1" id="KW-0472">Membrane</keyword>
<sequence>MTPKDLQRFDAFWPYYLAEHRLPACRAVHYFGTALATGSLIAIIALQAWAWIWLVLIVGYGPAWFGHFVIEKNRPATFTYPGWSLLADYKMFWMFITGRIDQELDKHKDVVFRQTH</sequence>
<evidence type="ECO:0008006" key="4">
    <source>
        <dbReference type="Google" id="ProtNLM"/>
    </source>
</evidence>
<evidence type="ECO:0000256" key="1">
    <source>
        <dbReference type="SAM" id="Phobius"/>
    </source>
</evidence>
<accession>A0A4R6UBZ6</accession>
<dbReference type="RefSeq" id="WP_133593267.1">
    <property type="nucleotide sequence ID" value="NZ_CP037953.1"/>
</dbReference>
<evidence type="ECO:0000313" key="3">
    <source>
        <dbReference type="Proteomes" id="UP000295375"/>
    </source>
</evidence>
<evidence type="ECO:0000313" key="2">
    <source>
        <dbReference type="EMBL" id="TDQ44200.1"/>
    </source>
</evidence>
<dbReference type="InterPro" id="IPR009305">
    <property type="entry name" value="Mpo1-like"/>
</dbReference>